<dbReference type="eggNOG" id="ENOG5033G2W">
    <property type="taxonomic scope" value="Bacteria"/>
</dbReference>
<evidence type="ECO:0000313" key="2">
    <source>
        <dbReference type="Proteomes" id="UP000002207"/>
    </source>
</evidence>
<evidence type="ECO:0008006" key="3">
    <source>
        <dbReference type="Google" id="ProtNLM"/>
    </source>
</evidence>
<reference evidence="1 2" key="1">
    <citation type="journal article" date="2009" name="Appl. Environ. Microbiol.">
        <title>Three genomes from the phylum Acidobacteria provide insight into the lifestyles of these microorganisms in soils.</title>
        <authorList>
            <person name="Ward N.L."/>
            <person name="Challacombe J.F."/>
            <person name="Janssen P.H."/>
            <person name="Henrissat B."/>
            <person name="Coutinho P.M."/>
            <person name="Wu M."/>
            <person name="Xie G."/>
            <person name="Haft D.H."/>
            <person name="Sait M."/>
            <person name="Badger J."/>
            <person name="Barabote R.D."/>
            <person name="Bradley B."/>
            <person name="Brettin T.S."/>
            <person name="Brinkac L.M."/>
            <person name="Bruce D."/>
            <person name="Creasy T."/>
            <person name="Daugherty S.C."/>
            <person name="Davidsen T.M."/>
            <person name="DeBoy R.T."/>
            <person name="Detter J.C."/>
            <person name="Dodson R.J."/>
            <person name="Durkin A.S."/>
            <person name="Ganapathy A."/>
            <person name="Gwinn-Giglio M."/>
            <person name="Han C.S."/>
            <person name="Khouri H."/>
            <person name="Kiss H."/>
            <person name="Kothari S.P."/>
            <person name="Madupu R."/>
            <person name="Nelson K.E."/>
            <person name="Nelson W.C."/>
            <person name="Paulsen I."/>
            <person name="Penn K."/>
            <person name="Ren Q."/>
            <person name="Rosovitz M.J."/>
            <person name="Selengut J.D."/>
            <person name="Shrivastava S."/>
            <person name="Sullivan S.A."/>
            <person name="Tapia R."/>
            <person name="Thompson L.S."/>
            <person name="Watkins K.L."/>
            <person name="Yang Q."/>
            <person name="Yu C."/>
            <person name="Zafar N."/>
            <person name="Zhou L."/>
            <person name="Kuske C.R."/>
        </authorList>
    </citation>
    <scope>NUCLEOTIDE SEQUENCE [LARGE SCALE GENOMIC DNA]</scope>
    <source>
        <strain evidence="2">ATCC 51196 / DSM 11244 / BCRC 80197 / JCM 7670 / NBRC 15755 / NCIMB 13165 / 161</strain>
    </source>
</reference>
<gene>
    <name evidence="1" type="ordered locus">ACP_2885</name>
</gene>
<dbReference type="HOGENOM" id="CLU_2067996_0_0_0"/>
<sequence>MLHSRALGGRGAIDAMCDLCHILYGHNMSTQRAHILLPEDLISEIDALVGPRRRSAFLVETARTELRRRKLLQYLNDPEPAWREEDHPEIGRDASAWVASLRAGSDARIASPKKRGKH</sequence>
<dbReference type="EMBL" id="CP001472">
    <property type="protein sequence ID" value="ACO31750.1"/>
    <property type="molecule type" value="Genomic_DNA"/>
</dbReference>
<organism evidence="1 2">
    <name type="scientific">Acidobacterium capsulatum (strain ATCC 51196 / DSM 11244 / BCRC 80197 / JCM 7670 / NBRC 15755 / NCIMB 13165 / 161)</name>
    <dbReference type="NCBI Taxonomy" id="240015"/>
    <lineage>
        <taxon>Bacteria</taxon>
        <taxon>Pseudomonadati</taxon>
        <taxon>Acidobacteriota</taxon>
        <taxon>Terriglobia</taxon>
        <taxon>Terriglobales</taxon>
        <taxon>Acidobacteriaceae</taxon>
        <taxon>Acidobacterium</taxon>
    </lineage>
</organism>
<dbReference type="STRING" id="240015.ACP_2885"/>
<accession>C1F3U5</accession>
<proteinExistence type="predicted"/>
<evidence type="ECO:0000313" key="1">
    <source>
        <dbReference type="EMBL" id="ACO31750.1"/>
    </source>
</evidence>
<protein>
    <recommendedName>
        <fullName evidence="3">Ribbon-helix-helix protein CopG domain-containing protein</fullName>
    </recommendedName>
</protein>
<dbReference type="AlphaFoldDB" id="C1F3U5"/>
<dbReference type="Proteomes" id="UP000002207">
    <property type="component" value="Chromosome"/>
</dbReference>
<name>C1F3U5_ACIC5</name>
<dbReference type="InParanoid" id="C1F3U5"/>
<keyword evidence="2" id="KW-1185">Reference proteome</keyword>
<dbReference type="KEGG" id="aca:ACP_2885"/>